<dbReference type="EMBL" id="JAUSXK010000001">
    <property type="protein sequence ID" value="MDQ0644213.1"/>
    <property type="molecule type" value="Genomic_DNA"/>
</dbReference>
<dbReference type="InterPro" id="IPR011483">
    <property type="entry name" value="Sde182_NH-like"/>
</dbReference>
<evidence type="ECO:0000259" key="1">
    <source>
        <dbReference type="Pfam" id="PF07632"/>
    </source>
</evidence>
<dbReference type="Proteomes" id="UP001239085">
    <property type="component" value="Unassembled WGS sequence"/>
</dbReference>
<keyword evidence="4" id="KW-1185">Reference proteome</keyword>
<evidence type="ECO:0000313" key="4">
    <source>
        <dbReference type="Proteomes" id="UP001239085"/>
    </source>
</evidence>
<proteinExistence type="predicted"/>
<gene>
    <name evidence="3" type="ORF">QFZ46_002373</name>
</gene>
<reference evidence="3 4" key="1">
    <citation type="submission" date="2023-07" db="EMBL/GenBank/DDBJ databases">
        <title>Comparative genomics of wheat-associated soil bacteria to identify genetic determinants of phenazine resistance.</title>
        <authorList>
            <person name="Mouncey N."/>
        </authorList>
    </citation>
    <scope>NUCLEOTIDE SEQUENCE [LARGE SCALE GENOMIC DNA]</scope>
    <source>
        <strain evidence="3 4">W2I7</strain>
    </source>
</reference>
<dbReference type="Pfam" id="PF07632">
    <property type="entry name" value="Sde182_NH-like"/>
    <property type="match status" value="1"/>
</dbReference>
<organism evidence="3 4">
    <name type="scientific">Microbacterium murale</name>
    <dbReference type="NCBI Taxonomy" id="1081040"/>
    <lineage>
        <taxon>Bacteria</taxon>
        <taxon>Bacillati</taxon>
        <taxon>Actinomycetota</taxon>
        <taxon>Actinomycetes</taxon>
        <taxon>Micrococcales</taxon>
        <taxon>Microbacteriaceae</taxon>
        <taxon>Microbacterium</taxon>
    </lineage>
</organism>
<feature type="domain" description="Cellulose-binding Sde182 nucleoside hydrolase-like" evidence="1">
    <location>
        <begin position="8"/>
        <end position="324"/>
    </location>
</feature>
<accession>A0ABU0PA56</accession>
<protein>
    <recommendedName>
        <fullName evidence="5">DUF1593 domain-containing protein</fullName>
    </recommendedName>
</protein>
<sequence length="486" mass="54166">MAAFGLPRTIVTTDPEIDDANSLVRLLLYANEIEIQGLVYAGSQFHWRGDGRGTRFFHPDREYTEPQTSWRWGADDIFIHEVIDRYAEIDDNLRVHDARYPTAGHLRSLIRTGNVTFEGDDRTPSAGADLIVEKILDDDPRPLFVQLWAGPATLARALRTLEERFGSSPDWPAVRERLSRRVIVTKFASQDDTYEEYIAPSWPEVEVREVATRMWGYAARTVATAEGAHFLSSSWHEANIICAGPLGGHYRVWGDDRTMPGDHNDYFGTRRSEAELRADGYHVFTPVEEPGSWVSEGDTTNFLNLIGNGLRAFEAPHWGGWGGRQKRNRRRANEFLASLATDRDESDEPSTSYAAARWFPDAQRDFAARLRWSTTPEFAAANHAPDIRLVTPATLSARPGASVAVEADVSDPDGDETRLLWREDTNAADGAASGAFSHTGSASTEFTLAAALEPGREVHLILEARDIRADDQPSLARYARVVITIA</sequence>
<evidence type="ECO:0000313" key="3">
    <source>
        <dbReference type="EMBL" id="MDQ0644213.1"/>
    </source>
</evidence>
<dbReference type="Pfam" id="PF21027">
    <property type="entry name" value="Sde0182_C"/>
    <property type="match status" value="1"/>
</dbReference>
<evidence type="ECO:0008006" key="5">
    <source>
        <dbReference type="Google" id="ProtNLM"/>
    </source>
</evidence>
<dbReference type="Gene3D" id="2.60.40.10">
    <property type="entry name" value="Immunoglobulins"/>
    <property type="match status" value="1"/>
</dbReference>
<dbReference type="Gene3D" id="3.90.245.10">
    <property type="entry name" value="Ribonucleoside hydrolase-like"/>
    <property type="match status" value="1"/>
</dbReference>
<evidence type="ECO:0000259" key="2">
    <source>
        <dbReference type="Pfam" id="PF21027"/>
    </source>
</evidence>
<dbReference type="RefSeq" id="WP_307361708.1">
    <property type="nucleotide sequence ID" value="NZ_JAUSXK010000001.1"/>
</dbReference>
<name>A0ABU0PA56_9MICO</name>
<feature type="domain" description="Cellulose-binding Sde182 C-terminal" evidence="2">
    <location>
        <begin position="403"/>
        <end position="485"/>
    </location>
</feature>
<dbReference type="InterPro" id="IPR036452">
    <property type="entry name" value="Ribo_hydro-like"/>
</dbReference>
<dbReference type="InterPro" id="IPR013783">
    <property type="entry name" value="Ig-like_fold"/>
</dbReference>
<comment type="caution">
    <text evidence="3">The sequence shown here is derived from an EMBL/GenBank/DDBJ whole genome shotgun (WGS) entry which is preliminary data.</text>
</comment>
<dbReference type="InterPro" id="IPR048527">
    <property type="entry name" value="Sde182_C"/>
</dbReference>